<evidence type="ECO:0000313" key="1">
    <source>
        <dbReference type="EMBL" id="WRQ85534.1"/>
    </source>
</evidence>
<name>A0ABZ1C233_9BACT</name>
<reference evidence="1 2" key="1">
    <citation type="submission" date="2021-08" db="EMBL/GenBank/DDBJ databases">
        <authorList>
            <person name="Zhang D."/>
            <person name="Zhang A."/>
            <person name="Wang L."/>
        </authorList>
    </citation>
    <scope>NUCLEOTIDE SEQUENCE [LARGE SCALE GENOMIC DNA]</scope>
    <source>
        <strain evidence="1 2">WL0086</strain>
    </source>
</reference>
<gene>
    <name evidence="1" type="ORF">K1X11_012045</name>
</gene>
<accession>A0ABZ1C233</accession>
<reference evidence="1 2" key="2">
    <citation type="submission" date="2023-12" db="EMBL/GenBank/DDBJ databases">
        <title>Description of an unclassified Opitutus bacterium of Verrucomicrobiota.</title>
        <authorList>
            <person name="Zhang D.-F."/>
        </authorList>
    </citation>
    <scope>NUCLEOTIDE SEQUENCE [LARGE SCALE GENOMIC DNA]</scope>
    <source>
        <strain evidence="1 2">WL0086</strain>
    </source>
</reference>
<evidence type="ECO:0000313" key="2">
    <source>
        <dbReference type="Proteomes" id="UP000738431"/>
    </source>
</evidence>
<organism evidence="1 2">
    <name type="scientific">Actomonas aquatica</name>
    <dbReference type="NCBI Taxonomy" id="2866162"/>
    <lineage>
        <taxon>Bacteria</taxon>
        <taxon>Pseudomonadati</taxon>
        <taxon>Verrucomicrobiota</taxon>
        <taxon>Opitutia</taxon>
        <taxon>Opitutales</taxon>
        <taxon>Opitutaceae</taxon>
        <taxon>Actomonas</taxon>
    </lineage>
</organism>
<dbReference type="EMBL" id="CP139781">
    <property type="protein sequence ID" value="WRQ85534.1"/>
    <property type="molecule type" value="Genomic_DNA"/>
</dbReference>
<protein>
    <submittedName>
        <fullName evidence="1">Uncharacterized protein</fullName>
    </submittedName>
</protein>
<keyword evidence="2" id="KW-1185">Reference proteome</keyword>
<dbReference type="RefSeq" id="WP_221033312.1">
    <property type="nucleotide sequence ID" value="NZ_CP139781.1"/>
</dbReference>
<dbReference type="Proteomes" id="UP000738431">
    <property type="component" value="Chromosome"/>
</dbReference>
<proteinExistence type="predicted"/>
<sequence>MPYFLISRVEVGAGFALVDGRIGDSALKTGHRFTQMFDRVDAWRVKEDGKHCSFTLVGIEAYRHTFEELDAGLTARLRIEGEELDQLNDAEVIS</sequence>